<dbReference type="AlphaFoldDB" id="A0A9P8TSA6"/>
<feature type="region of interest" description="Disordered" evidence="1">
    <location>
        <begin position="143"/>
        <end position="162"/>
    </location>
</feature>
<feature type="compositionally biased region" description="Basic residues" evidence="1">
    <location>
        <begin position="242"/>
        <end position="258"/>
    </location>
</feature>
<feature type="region of interest" description="Disordered" evidence="1">
    <location>
        <begin position="221"/>
        <end position="258"/>
    </location>
</feature>
<dbReference type="OrthoDB" id="3987012at2759"/>
<reference evidence="2" key="1">
    <citation type="journal article" date="2021" name="Open Biol.">
        <title>Shared evolutionary footprints suggest mitochondrial oxidative damage underlies multiple complex I losses in fungi.</title>
        <authorList>
            <person name="Schikora-Tamarit M.A."/>
            <person name="Marcet-Houben M."/>
            <person name="Nosek J."/>
            <person name="Gabaldon T."/>
        </authorList>
    </citation>
    <scope>NUCLEOTIDE SEQUENCE</scope>
    <source>
        <strain evidence="2">CBS2887</strain>
    </source>
</reference>
<feature type="compositionally biased region" description="Polar residues" evidence="1">
    <location>
        <begin position="171"/>
        <end position="182"/>
    </location>
</feature>
<gene>
    <name evidence="2" type="ORF">WICPIJ_000156</name>
</gene>
<feature type="compositionally biased region" description="Low complexity" evidence="1">
    <location>
        <begin position="231"/>
        <end position="241"/>
    </location>
</feature>
<comment type="caution">
    <text evidence="2">The sequence shown here is derived from an EMBL/GenBank/DDBJ whole genome shotgun (WGS) entry which is preliminary data.</text>
</comment>
<feature type="region of interest" description="Disordered" evidence="1">
    <location>
        <begin position="1"/>
        <end position="26"/>
    </location>
</feature>
<sequence>MNFHRNGTYNNNQHTQGTPQQQQGSLNFNSSAQQSHLLQQTQTQLTAQQQQTQNQGLKQRQQLQQLNAAQQSNITVNRDAQLARSKLSSYKSFNLEDDLEFCPSNEPFLASPNSSYSSILPNPFQPRSTNRFLTGNMLKSSSPFNTPTKLNGQSSQQQGNKHTTGLLRVATPNNYMSPSQHHSALHTPQGGQNFHFQDQQQQQGTGNSFGSPQIQGLLRKMDGSPIYTGGHQQQHQQQQQQHHQHHHSQQQQRNHRNW</sequence>
<evidence type="ECO:0000256" key="1">
    <source>
        <dbReference type="SAM" id="MobiDB-lite"/>
    </source>
</evidence>
<dbReference type="EMBL" id="JAEUBG010000104">
    <property type="protein sequence ID" value="KAH3688850.1"/>
    <property type="molecule type" value="Genomic_DNA"/>
</dbReference>
<evidence type="ECO:0000313" key="3">
    <source>
        <dbReference type="Proteomes" id="UP000774326"/>
    </source>
</evidence>
<evidence type="ECO:0000313" key="2">
    <source>
        <dbReference type="EMBL" id="KAH3688850.1"/>
    </source>
</evidence>
<proteinExistence type="predicted"/>
<keyword evidence="3" id="KW-1185">Reference proteome</keyword>
<organism evidence="2 3">
    <name type="scientific">Wickerhamomyces pijperi</name>
    <name type="common">Yeast</name>
    <name type="synonym">Pichia pijperi</name>
    <dbReference type="NCBI Taxonomy" id="599730"/>
    <lineage>
        <taxon>Eukaryota</taxon>
        <taxon>Fungi</taxon>
        <taxon>Dikarya</taxon>
        <taxon>Ascomycota</taxon>
        <taxon>Saccharomycotina</taxon>
        <taxon>Saccharomycetes</taxon>
        <taxon>Phaffomycetales</taxon>
        <taxon>Wickerhamomycetaceae</taxon>
        <taxon>Wickerhamomyces</taxon>
    </lineage>
</organism>
<feature type="compositionally biased region" description="Low complexity" evidence="1">
    <location>
        <begin position="10"/>
        <end position="26"/>
    </location>
</feature>
<reference evidence="2" key="2">
    <citation type="submission" date="2021-01" db="EMBL/GenBank/DDBJ databases">
        <authorList>
            <person name="Schikora-Tamarit M.A."/>
        </authorList>
    </citation>
    <scope>NUCLEOTIDE SEQUENCE</scope>
    <source>
        <strain evidence="2">CBS2887</strain>
    </source>
</reference>
<protein>
    <submittedName>
        <fullName evidence="2">Uncharacterized protein</fullName>
    </submittedName>
</protein>
<dbReference type="Proteomes" id="UP000774326">
    <property type="component" value="Unassembled WGS sequence"/>
</dbReference>
<feature type="region of interest" description="Disordered" evidence="1">
    <location>
        <begin position="171"/>
        <end position="194"/>
    </location>
</feature>
<accession>A0A9P8TSA6</accession>
<name>A0A9P8TSA6_WICPI</name>